<evidence type="ECO:0000313" key="4">
    <source>
        <dbReference type="Proteomes" id="UP000322225"/>
    </source>
</evidence>
<dbReference type="PANTHER" id="PTHR43669">
    <property type="entry name" value="5-KETO-D-GLUCONATE 5-REDUCTASE"/>
    <property type="match status" value="1"/>
</dbReference>
<dbReference type="KEGG" id="ksn:43588365"/>
<organism evidence="3 4">
    <name type="scientific">Kwoniella shandongensis</name>
    <dbReference type="NCBI Taxonomy" id="1734106"/>
    <lineage>
        <taxon>Eukaryota</taxon>
        <taxon>Fungi</taxon>
        <taxon>Dikarya</taxon>
        <taxon>Basidiomycota</taxon>
        <taxon>Agaricomycotina</taxon>
        <taxon>Tremellomycetes</taxon>
        <taxon>Tremellales</taxon>
        <taxon>Cryptococcaceae</taxon>
        <taxon>Kwoniella</taxon>
    </lineage>
</organism>
<dbReference type="Gene3D" id="3.40.50.720">
    <property type="entry name" value="NAD(P)-binding Rossmann-like Domain"/>
    <property type="match status" value="1"/>
</dbReference>
<evidence type="ECO:0000313" key="3">
    <source>
        <dbReference type="EMBL" id="WWD21243.1"/>
    </source>
</evidence>
<dbReference type="RefSeq" id="XP_031861463.1">
    <property type="nucleotide sequence ID" value="XM_032004232.1"/>
</dbReference>
<accession>A0A5M6C4X5</accession>
<protein>
    <submittedName>
        <fullName evidence="3">Uncharacterized protein</fullName>
    </submittedName>
</protein>
<sequence length="364" mass="39421">MTTSPILLIFGAGPNSGQSVSRAFLNRGYKVALAARSVKESDNTKDQYHYPSDLTDPNSVVKAFERVNKDLGIPNVVVYNAGALTRTSAEDPLAISISDFNSTFNVNTVSVLVAAQQAILGFSKLPKEASKTFIYTGNILNEVTMAQLFDGGVGKAATAHMIEIAAGAYKDKGYKFYYADERKPDGSAIFRVNGDAHADQFLQLAEAKEQVYSRIPVPPENPLSLSLNDFQNSLNLHPTKANVAAQQAIAGFDKLPSSAPKTFIYTGNCLNTVANPGILDIGLGKSTAALIIETAADAYKDKGYNQVRFYYALKRAPNSAPAIFIDGEAHGKFFLELPEGKTQGHWSQTLVKGEGYKAFPYKRQ</sequence>
<name>A0A5M6C4X5_9TREE</name>
<proteinExistence type="inferred from homology"/>
<comment type="similarity">
    <text evidence="1">Belongs to the short-chain dehydrogenases/reductases (SDR) family.</text>
</comment>
<reference evidence="3" key="2">
    <citation type="submission" date="2024-01" db="EMBL/GenBank/DDBJ databases">
        <title>Comparative genomics of Cryptococcus and Kwoniella reveals pathogenesis evolution and contrasting modes of karyotype evolution via chromosome fusion or intercentromeric recombination.</title>
        <authorList>
            <person name="Coelho M.A."/>
            <person name="David-Palma M."/>
            <person name="Shea T."/>
            <person name="Bowers K."/>
            <person name="McGinley-Smith S."/>
            <person name="Mohammad A.W."/>
            <person name="Gnirke A."/>
            <person name="Yurkov A.M."/>
            <person name="Nowrousian M."/>
            <person name="Sun S."/>
            <person name="Cuomo C.A."/>
            <person name="Heitman J."/>
        </authorList>
    </citation>
    <scope>NUCLEOTIDE SEQUENCE</scope>
    <source>
        <strain evidence="3">CBS 12478</strain>
    </source>
</reference>
<evidence type="ECO:0000256" key="1">
    <source>
        <dbReference type="ARBA" id="ARBA00006484"/>
    </source>
</evidence>
<dbReference type="OrthoDB" id="5336600at2759"/>
<keyword evidence="4" id="KW-1185">Reference proteome</keyword>
<dbReference type="Proteomes" id="UP000322225">
    <property type="component" value="Chromosome 10"/>
</dbReference>
<dbReference type="EMBL" id="CP144060">
    <property type="protein sequence ID" value="WWD21243.1"/>
    <property type="molecule type" value="Genomic_DNA"/>
</dbReference>
<reference evidence="3" key="1">
    <citation type="submission" date="2017-08" db="EMBL/GenBank/DDBJ databases">
        <authorList>
            <person name="Cuomo C."/>
            <person name="Billmyre B."/>
            <person name="Heitman J."/>
        </authorList>
    </citation>
    <scope>NUCLEOTIDE SEQUENCE</scope>
    <source>
        <strain evidence="3">CBS 12478</strain>
    </source>
</reference>
<keyword evidence="2" id="KW-0560">Oxidoreductase</keyword>
<dbReference type="InterPro" id="IPR036291">
    <property type="entry name" value="NAD(P)-bd_dom_sf"/>
</dbReference>
<dbReference type="AlphaFoldDB" id="A0A5M6C4X5"/>
<dbReference type="InterPro" id="IPR002347">
    <property type="entry name" value="SDR_fam"/>
</dbReference>
<dbReference type="GO" id="GO:0016491">
    <property type="term" value="F:oxidoreductase activity"/>
    <property type="evidence" value="ECO:0007669"/>
    <property type="project" value="UniProtKB-KW"/>
</dbReference>
<gene>
    <name evidence="3" type="ORF">CI109_105727</name>
</gene>
<evidence type="ECO:0000256" key="2">
    <source>
        <dbReference type="ARBA" id="ARBA00023002"/>
    </source>
</evidence>
<dbReference type="GeneID" id="43588365"/>
<dbReference type="PANTHER" id="PTHR43669:SF4">
    <property type="entry name" value="SHORT-CHAIN DEHYDROGENASE"/>
    <property type="match status" value="1"/>
</dbReference>
<dbReference type="SUPFAM" id="SSF51735">
    <property type="entry name" value="NAD(P)-binding Rossmann-fold domains"/>
    <property type="match status" value="1"/>
</dbReference>
<dbReference type="Pfam" id="PF00106">
    <property type="entry name" value="adh_short"/>
    <property type="match status" value="1"/>
</dbReference>